<keyword evidence="5" id="KW-0067">ATP-binding</keyword>
<evidence type="ECO:0000256" key="5">
    <source>
        <dbReference type="ARBA" id="ARBA00022840"/>
    </source>
</evidence>
<evidence type="ECO:0000313" key="10">
    <source>
        <dbReference type="Proteomes" id="UP000701853"/>
    </source>
</evidence>
<feature type="domain" description="Aminoacyl-tRNA synthetase class II (D/K/N)" evidence="8">
    <location>
        <begin position="350"/>
        <end position="643"/>
    </location>
</feature>
<evidence type="ECO:0000256" key="3">
    <source>
        <dbReference type="ARBA" id="ARBA00022598"/>
    </source>
</evidence>
<reference evidence="9 10" key="1">
    <citation type="journal article" date="2021" name="bioRxiv">
        <title>The Gossypium anomalum genome as a resource for cotton improvement and evolutionary analysis of hybrid incompatibility.</title>
        <authorList>
            <person name="Grover C.E."/>
            <person name="Yuan D."/>
            <person name="Arick M.A."/>
            <person name="Miller E.R."/>
            <person name="Hu G."/>
            <person name="Peterson D.G."/>
            <person name="Wendel J.F."/>
            <person name="Udall J.A."/>
        </authorList>
    </citation>
    <scope>NUCLEOTIDE SEQUENCE [LARGE SCALE GENOMIC DNA]</scope>
    <source>
        <strain evidence="9">JFW-Udall</strain>
        <tissue evidence="9">Leaf</tissue>
    </source>
</reference>
<dbReference type="OrthoDB" id="1931232at2759"/>
<dbReference type="InterPro" id="IPR004364">
    <property type="entry name" value="Aa-tRNA-synt_II"/>
</dbReference>
<dbReference type="CDD" id="cd04318">
    <property type="entry name" value="EcAsnRS_like_N"/>
    <property type="match status" value="1"/>
</dbReference>
<keyword evidence="6" id="KW-0648">Protein biosynthesis</keyword>
<comment type="similarity">
    <text evidence="1">Belongs to the class-II aminoacyl-tRNA synthetase family.</text>
</comment>
<evidence type="ECO:0000259" key="8">
    <source>
        <dbReference type="Pfam" id="PF00152"/>
    </source>
</evidence>
<dbReference type="Proteomes" id="UP000701853">
    <property type="component" value="Chromosome 7"/>
</dbReference>
<keyword evidence="3" id="KW-0436">Ligase</keyword>
<evidence type="ECO:0000256" key="1">
    <source>
        <dbReference type="ARBA" id="ARBA00008226"/>
    </source>
</evidence>
<dbReference type="PANTHER" id="PTHR22594:SF36">
    <property type="entry name" value="ASPARAGINE--TRNA LIGASE, CYTOPLASMIC 2"/>
    <property type="match status" value="1"/>
</dbReference>
<dbReference type="GO" id="GO:0004816">
    <property type="term" value="F:asparagine-tRNA ligase activity"/>
    <property type="evidence" value="ECO:0007669"/>
    <property type="project" value="UniProtKB-EC"/>
</dbReference>
<comment type="caution">
    <text evidence="9">The sequence shown here is derived from an EMBL/GenBank/DDBJ whole genome shotgun (WGS) entry which is preliminary data.</text>
</comment>
<keyword evidence="10" id="KW-1185">Reference proteome</keyword>
<sequence length="649" mass="72916">MESQEPKVTGSPLMYSNRVTLKTMLESSDGEMVLVGETVVVGGWVKSSKEVKKHPVTLPPCASDTDHASPGRQGLTCLEILESRIPCFRTIIRILCGPASSPAVREKLESLVPKPTPPSTFFLQINDGSCASCLQVVIDSTIAPVSAGQILPTGTCILAQGVLEKLSANEKQIIQLKAEKILHVGTVEQDKYPLSRKRLPLDSLREYPQIRPRTTMVSSITRIRSTLDFATHTFFQKYGFLHVQVPIITATDTEGFSEKFQVTTLLGKTSKEEEPVGVSDADVVSLETVKAAIKEKSGVVEQLKRSDSNRESLIVAVQDLQKTNEFARQIEAREKSKPVTAVKPNSLNFNDDFFGSPSYLTVSGRFHLESYACAIGNVYSFGPRFQADKTVSSKHVAEMWTVEVEMAFSQLGVRLCIFKAHDAMKCAEDYFKFLCKWILDNCPEDMKFVSKRIDKTITHRLEYMTTSSYDKISYREAVEILRKGYIPPMIGQVPDKAFETQLQWGVPLTAEHLSYLADDHYKRPVIIYDYPKAVKPFYVRLNEDGKTVAAFELVVPKKDHNREPKSYVQIGTVITGSQNEESFNVLNTRITEFDLSRDQYEWYLDLRRHGTVKHSGFSLRFDLMVLLTTGLIDVRDVIPFPRSHGKAKS</sequence>
<dbReference type="Gene3D" id="3.30.930.10">
    <property type="entry name" value="Bira Bifunctional Protein, Domain 2"/>
    <property type="match status" value="1"/>
</dbReference>
<dbReference type="InterPro" id="IPR004522">
    <property type="entry name" value="Asn-tRNA-ligase"/>
</dbReference>
<dbReference type="GO" id="GO:0005524">
    <property type="term" value="F:ATP binding"/>
    <property type="evidence" value="ECO:0007669"/>
    <property type="project" value="UniProtKB-KW"/>
</dbReference>
<organism evidence="9 10">
    <name type="scientific">Gossypium anomalum</name>
    <dbReference type="NCBI Taxonomy" id="47600"/>
    <lineage>
        <taxon>Eukaryota</taxon>
        <taxon>Viridiplantae</taxon>
        <taxon>Streptophyta</taxon>
        <taxon>Embryophyta</taxon>
        <taxon>Tracheophyta</taxon>
        <taxon>Spermatophyta</taxon>
        <taxon>Magnoliopsida</taxon>
        <taxon>eudicotyledons</taxon>
        <taxon>Gunneridae</taxon>
        <taxon>Pentapetalae</taxon>
        <taxon>rosids</taxon>
        <taxon>malvids</taxon>
        <taxon>Malvales</taxon>
        <taxon>Malvaceae</taxon>
        <taxon>Malvoideae</taxon>
        <taxon>Gossypium</taxon>
    </lineage>
</organism>
<dbReference type="AlphaFoldDB" id="A0A8J6CZQ5"/>
<gene>
    <name evidence="9" type="ORF">CXB51_017745</name>
</gene>
<dbReference type="PANTHER" id="PTHR22594">
    <property type="entry name" value="ASPARTYL/LYSYL-TRNA SYNTHETASE"/>
    <property type="match status" value="1"/>
</dbReference>
<evidence type="ECO:0000256" key="7">
    <source>
        <dbReference type="ARBA" id="ARBA00023146"/>
    </source>
</evidence>
<dbReference type="GO" id="GO:0006421">
    <property type="term" value="P:asparaginyl-tRNA aminoacylation"/>
    <property type="evidence" value="ECO:0007669"/>
    <property type="project" value="InterPro"/>
</dbReference>
<keyword evidence="4" id="KW-0547">Nucleotide-binding</keyword>
<name>A0A8J6CZQ5_9ROSI</name>
<dbReference type="SUPFAM" id="SSF55681">
    <property type="entry name" value="Class II aaRS and biotin synthetases"/>
    <property type="match status" value="1"/>
</dbReference>
<evidence type="ECO:0000313" key="9">
    <source>
        <dbReference type="EMBL" id="KAG8489546.1"/>
    </source>
</evidence>
<accession>A0A8J6CZQ5</accession>
<evidence type="ECO:0000256" key="6">
    <source>
        <dbReference type="ARBA" id="ARBA00022917"/>
    </source>
</evidence>
<dbReference type="GO" id="GO:0005739">
    <property type="term" value="C:mitochondrion"/>
    <property type="evidence" value="ECO:0007669"/>
    <property type="project" value="TreeGrafter"/>
</dbReference>
<dbReference type="EMBL" id="JAHUZN010000007">
    <property type="protein sequence ID" value="KAG8489546.1"/>
    <property type="molecule type" value="Genomic_DNA"/>
</dbReference>
<keyword evidence="7" id="KW-0030">Aminoacyl-tRNA synthetase</keyword>
<proteinExistence type="inferred from homology"/>
<dbReference type="InterPro" id="IPR045864">
    <property type="entry name" value="aa-tRNA-synth_II/BPL/LPL"/>
</dbReference>
<dbReference type="NCBIfam" id="TIGR00457">
    <property type="entry name" value="asnS"/>
    <property type="match status" value="1"/>
</dbReference>
<dbReference type="Pfam" id="PF00152">
    <property type="entry name" value="tRNA-synt_2"/>
    <property type="match status" value="1"/>
</dbReference>
<protein>
    <recommendedName>
        <fullName evidence="2">asparagine--tRNA ligase</fullName>
        <ecNumber evidence="2">6.1.1.22</ecNumber>
    </recommendedName>
</protein>
<dbReference type="EC" id="6.1.1.22" evidence="2"/>
<evidence type="ECO:0000256" key="4">
    <source>
        <dbReference type="ARBA" id="ARBA00022741"/>
    </source>
</evidence>
<evidence type="ECO:0000256" key="2">
    <source>
        <dbReference type="ARBA" id="ARBA00012816"/>
    </source>
</evidence>